<name>A0ABN8MD25_9CNID</name>
<gene>
    <name evidence="1" type="ORF">PEVE_00031297</name>
</gene>
<evidence type="ECO:0000313" key="2">
    <source>
        <dbReference type="Proteomes" id="UP001159427"/>
    </source>
</evidence>
<protein>
    <submittedName>
        <fullName evidence="1">Uncharacterized protein</fullName>
    </submittedName>
</protein>
<comment type="caution">
    <text evidence="1">The sequence shown here is derived from an EMBL/GenBank/DDBJ whole genome shotgun (WGS) entry which is preliminary data.</text>
</comment>
<keyword evidence="2" id="KW-1185">Reference proteome</keyword>
<evidence type="ECO:0000313" key="1">
    <source>
        <dbReference type="EMBL" id="CAH3027328.1"/>
    </source>
</evidence>
<sequence length="225" mass="25315">MGQVISEFLGTNPQEDVKETIEILQKLVSAKLQAYATEMEAKAFEDKSLPIIAVVDKTEKYMVKVSEGASENVESVVDDLFNGEFLNGLKDLVKTAMNELLGNASAGEKEKRECHVVYANNSILRVDYHMYKYHFSTQGLRDKAENAFCYVVQVSVLDLKKVDPQVILYELDRAVGKGSIEGMTKRLLAEAGFVEDLYKVLSRLRKVSLEPPTEENREPLTEDNQ</sequence>
<accession>A0ABN8MD25</accession>
<proteinExistence type="predicted"/>
<reference evidence="1 2" key="1">
    <citation type="submission" date="2022-05" db="EMBL/GenBank/DDBJ databases">
        <authorList>
            <consortium name="Genoscope - CEA"/>
            <person name="William W."/>
        </authorList>
    </citation>
    <scope>NUCLEOTIDE SEQUENCE [LARGE SCALE GENOMIC DNA]</scope>
</reference>
<dbReference type="EMBL" id="CALNXI010000447">
    <property type="protein sequence ID" value="CAH3027328.1"/>
    <property type="molecule type" value="Genomic_DNA"/>
</dbReference>
<dbReference type="Proteomes" id="UP001159427">
    <property type="component" value="Unassembled WGS sequence"/>
</dbReference>
<organism evidence="1 2">
    <name type="scientific">Porites evermanni</name>
    <dbReference type="NCBI Taxonomy" id="104178"/>
    <lineage>
        <taxon>Eukaryota</taxon>
        <taxon>Metazoa</taxon>
        <taxon>Cnidaria</taxon>
        <taxon>Anthozoa</taxon>
        <taxon>Hexacorallia</taxon>
        <taxon>Scleractinia</taxon>
        <taxon>Fungiina</taxon>
        <taxon>Poritidae</taxon>
        <taxon>Porites</taxon>
    </lineage>
</organism>